<reference evidence="1 2" key="1">
    <citation type="submission" date="2019-02" db="EMBL/GenBank/DDBJ databases">
        <title>Deep-cultivation of Planctomycetes and their phenomic and genomic characterization uncovers novel biology.</title>
        <authorList>
            <person name="Wiegand S."/>
            <person name="Jogler M."/>
            <person name="Boedeker C."/>
            <person name="Pinto D."/>
            <person name="Vollmers J."/>
            <person name="Rivas-Marin E."/>
            <person name="Kohn T."/>
            <person name="Peeters S.H."/>
            <person name="Heuer A."/>
            <person name="Rast P."/>
            <person name="Oberbeckmann S."/>
            <person name="Bunk B."/>
            <person name="Jeske O."/>
            <person name="Meyerdierks A."/>
            <person name="Storesund J.E."/>
            <person name="Kallscheuer N."/>
            <person name="Luecker S."/>
            <person name="Lage O.M."/>
            <person name="Pohl T."/>
            <person name="Merkel B.J."/>
            <person name="Hornburger P."/>
            <person name="Mueller R.-W."/>
            <person name="Bruemmer F."/>
            <person name="Labrenz M."/>
            <person name="Spormann A.M."/>
            <person name="Op den Camp H."/>
            <person name="Overmann J."/>
            <person name="Amann R."/>
            <person name="Jetten M.S.M."/>
            <person name="Mascher T."/>
            <person name="Medema M.H."/>
            <person name="Devos D.P."/>
            <person name="Kaster A.-K."/>
            <person name="Ovreas L."/>
            <person name="Rohde M."/>
            <person name="Galperin M.Y."/>
            <person name="Jogler C."/>
        </authorList>
    </citation>
    <scope>NUCLEOTIDE SEQUENCE [LARGE SCALE GENOMIC DNA]</scope>
    <source>
        <strain evidence="1 2">Q31a</strain>
    </source>
</reference>
<dbReference type="AlphaFoldDB" id="A0A518GE15"/>
<protein>
    <submittedName>
        <fullName evidence="1">Uncharacterized protein</fullName>
    </submittedName>
</protein>
<proteinExistence type="predicted"/>
<name>A0A518GE15_9BACT</name>
<organism evidence="1 2">
    <name type="scientific">Aureliella helgolandensis</name>
    <dbReference type="NCBI Taxonomy" id="2527968"/>
    <lineage>
        <taxon>Bacteria</taxon>
        <taxon>Pseudomonadati</taxon>
        <taxon>Planctomycetota</taxon>
        <taxon>Planctomycetia</taxon>
        <taxon>Pirellulales</taxon>
        <taxon>Pirellulaceae</taxon>
        <taxon>Aureliella</taxon>
    </lineage>
</organism>
<dbReference type="EMBL" id="CP036298">
    <property type="protein sequence ID" value="QDV26833.1"/>
    <property type="molecule type" value="Genomic_DNA"/>
</dbReference>
<keyword evidence="2" id="KW-1185">Reference proteome</keyword>
<evidence type="ECO:0000313" key="1">
    <source>
        <dbReference type="EMBL" id="QDV26833.1"/>
    </source>
</evidence>
<sequence length="66" mass="7568">MPVLAELSRFRAFPLLAKPALFFDLPFHLCETIITFIFSQSGSPLDFSEFNRFRNETSGFSNFSLT</sequence>
<dbReference type="Proteomes" id="UP000318017">
    <property type="component" value="Chromosome"/>
</dbReference>
<accession>A0A518GE15</accession>
<evidence type="ECO:0000313" key="2">
    <source>
        <dbReference type="Proteomes" id="UP000318017"/>
    </source>
</evidence>
<dbReference type="KEGG" id="ahel:Q31a_52120"/>
<gene>
    <name evidence="1" type="ORF">Q31a_52120</name>
</gene>